<dbReference type="InterPro" id="IPR002156">
    <property type="entry name" value="RNaseH_domain"/>
</dbReference>
<dbReference type="Proteomes" id="UP000554482">
    <property type="component" value="Unassembled WGS sequence"/>
</dbReference>
<dbReference type="InterPro" id="IPR044730">
    <property type="entry name" value="RNase_H-like_dom_plant"/>
</dbReference>
<evidence type="ECO:0000313" key="3">
    <source>
        <dbReference type="Proteomes" id="UP000554482"/>
    </source>
</evidence>
<dbReference type="Gene3D" id="3.30.420.10">
    <property type="entry name" value="Ribonuclease H-like superfamily/Ribonuclease H"/>
    <property type="match status" value="1"/>
</dbReference>
<organism evidence="2 3">
    <name type="scientific">Thalictrum thalictroides</name>
    <name type="common">Rue-anemone</name>
    <name type="synonym">Anemone thalictroides</name>
    <dbReference type="NCBI Taxonomy" id="46969"/>
    <lineage>
        <taxon>Eukaryota</taxon>
        <taxon>Viridiplantae</taxon>
        <taxon>Streptophyta</taxon>
        <taxon>Embryophyta</taxon>
        <taxon>Tracheophyta</taxon>
        <taxon>Spermatophyta</taxon>
        <taxon>Magnoliopsida</taxon>
        <taxon>Ranunculales</taxon>
        <taxon>Ranunculaceae</taxon>
        <taxon>Thalictroideae</taxon>
        <taxon>Thalictrum</taxon>
    </lineage>
</organism>
<dbReference type="InterPro" id="IPR053151">
    <property type="entry name" value="RNase_H-like"/>
</dbReference>
<dbReference type="GO" id="GO:0004523">
    <property type="term" value="F:RNA-DNA hybrid ribonuclease activity"/>
    <property type="evidence" value="ECO:0007669"/>
    <property type="project" value="InterPro"/>
</dbReference>
<dbReference type="InterPro" id="IPR036397">
    <property type="entry name" value="RNaseH_sf"/>
</dbReference>
<dbReference type="PANTHER" id="PTHR47723">
    <property type="entry name" value="OS05G0353850 PROTEIN"/>
    <property type="match status" value="1"/>
</dbReference>
<protein>
    <submittedName>
        <fullName evidence="2">Ethylene responsive transcription factor 1b</fullName>
    </submittedName>
</protein>
<dbReference type="CDD" id="cd06222">
    <property type="entry name" value="RNase_H_like"/>
    <property type="match status" value="1"/>
</dbReference>
<dbReference type="PANTHER" id="PTHR47723:SF19">
    <property type="entry name" value="POLYNUCLEOTIDYL TRANSFERASE, RIBONUCLEASE H-LIKE SUPERFAMILY PROTEIN"/>
    <property type="match status" value="1"/>
</dbReference>
<evidence type="ECO:0000259" key="1">
    <source>
        <dbReference type="PROSITE" id="PS50879"/>
    </source>
</evidence>
<dbReference type="AlphaFoldDB" id="A0A7J6VL28"/>
<name>A0A7J6VL28_THATH</name>
<reference evidence="2 3" key="1">
    <citation type="submission" date="2020-06" db="EMBL/GenBank/DDBJ databases">
        <title>Transcriptomic and genomic resources for Thalictrum thalictroides and T. hernandezii: Facilitating candidate gene discovery in an emerging model plant lineage.</title>
        <authorList>
            <person name="Arias T."/>
            <person name="Riano-Pachon D.M."/>
            <person name="Di Stilio V.S."/>
        </authorList>
    </citation>
    <scope>NUCLEOTIDE SEQUENCE [LARGE SCALE GENOMIC DNA]</scope>
    <source>
        <strain evidence="3">cv. WT478/WT964</strain>
        <tissue evidence="2">Leaves</tissue>
    </source>
</reference>
<dbReference type="Pfam" id="PF13456">
    <property type="entry name" value="RVT_3"/>
    <property type="match status" value="1"/>
</dbReference>
<comment type="caution">
    <text evidence="2">The sequence shown here is derived from an EMBL/GenBank/DDBJ whole genome shotgun (WGS) entry which is preliminary data.</text>
</comment>
<evidence type="ECO:0000313" key="2">
    <source>
        <dbReference type="EMBL" id="KAF5184830.1"/>
    </source>
</evidence>
<dbReference type="OrthoDB" id="1752183at2759"/>
<proteinExistence type="predicted"/>
<accession>A0A7J6VL28</accession>
<dbReference type="SUPFAM" id="SSF53098">
    <property type="entry name" value="Ribonuclease H-like"/>
    <property type="match status" value="1"/>
</dbReference>
<feature type="domain" description="RNase H type-1" evidence="1">
    <location>
        <begin position="21"/>
        <end position="152"/>
    </location>
</feature>
<dbReference type="GO" id="GO:0003676">
    <property type="term" value="F:nucleic acid binding"/>
    <property type="evidence" value="ECO:0007669"/>
    <property type="project" value="InterPro"/>
</dbReference>
<sequence>MLTNENKIQKHWSLICWKPAIYPYCTLNTDGSSFGNTGITGFGAVLRSANGKFISAATDGLPQGTSFLAEAMGVRMGLMMEKDCGVTHVQLQVDSTSLLPGILNDGKEATWIARHIFSDVNSLISTFICFNVISIFRKGNFFADALAKLGSSLGSSCYWNVNPPDIIKTLLTDDMIGRSTPRCISTKFY</sequence>
<dbReference type="InterPro" id="IPR012337">
    <property type="entry name" value="RNaseH-like_sf"/>
</dbReference>
<keyword evidence="3" id="KW-1185">Reference proteome</keyword>
<dbReference type="PROSITE" id="PS50879">
    <property type="entry name" value="RNASE_H_1"/>
    <property type="match status" value="1"/>
</dbReference>
<dbReference type="EMBL" id="JABWDY010031536">
    <property type="protein sequence ID" value="KAF5184830.1"/>
    <property type="molecule type" value="Genomic_DNA"/>
</dbReference>
<gene>
    <name evidence="2" type="ORF">FRX31_025583</name>
</gene>